<dbReference type="EMBL" id="CP074126">
    <property type="protein sequence ID" value="QUS57374.1"/>
    <property type="molecule type" value="Genomic_DNA"/>
</dbReference>
<evidence type="ECO:0000313" key="2">
    <source>
        <dbReference type="Proteomes" id="UP000680706"/>
    </source>
</evidence>
<dbReference type="RefSeq" id="WP_075699019.1">
    <property type="nucleotide sequence ID" value="NZ_CP074126.1"/>
</dbReference>
<accession>A0ABX8AQJ1</accession>
<name>A0ABX8AQJ1_9HYPH</name>
<gene>
    <name evidence="1" type="ORF">KGB56_08275</name>
</gene>
<evidence type="ECO:0000313" key="1">
    <source>
        <dbReference type="EMBL" id="QUS57374.1"/>
    </source>
</evidence>
<dbReference type="Proteomes" id="UP000680706">
    <property type="component" value="Chromosome"/>
</dbReference>
<reference evidence="1 2" key="1">
    <citation type="journal article" date="2021" name="Angew. Chem. Int. Ed. Engl.">
        <title>A novel family of nonribosomal peptides modulate collective behavior in Pseudovibrio bacteria isolated from marine sponges.</title>
        <authorList>
            <person name="Ioca L.P."/>
            <person name="Dai Y."/>
            <person name="Kunakom S."/>
            <person name="Diaz-Espinosa J."/>
            <person name="Krunic A."/>
            <person name="Crnkovic C.M."/>
            <person name="Orjala J."/>
            <person name="Sanchez L.M."/>
            <person name="Ferreira A.G."/>
            <person name="Berlinck R.G.S."/>
            <person name="Eustaquio A.S."/>
        </authorList>
    </citation>
    <scope>NUCLEOTIDE SEQUENCE [LARGE SCALE GENOMIC DNA]</scope>
    <source>
        <strain evidence="1 2">Ab134</strain>
    </source>
</reference>
<proteinExistence type="predicted"/>
<organism evidence="1 2">
    <name type="scientific">Pseudovibrio brasiliensis</name>
    <dbReference type="NCBI Taxonomy" id="1898042"/>
    <lineage>
        <taxon>Bacteria</taxon>
        <taxon>Pseudomonadati</taxon>
        <taxon>Pseudomonadota</taxon>
        <taxon>Alphaproteobacteria</taxon>
        <taxon>Hyphomicrobiales</taxon>
        <taxon>Stappiaceae</taxon>
        <taxon>Pseudovibrio</taxon>
    </lineage>
</organism>
<sequence length="138" mass="15373">MSSSNNPFEATTKVYGNTTSYELTDGLLVPDGGNILIKGTDIKSLTSGFIESIQIVEGGIIYEYQILVRAGAPSSVIDMRFYDESPDSYGLTIGWPFMVFHTVNYNSSDPDIDKIKISITTNYQNPVIEEYIKQNNLR</sequence>
<protein>
    <submittedName>
        <fullName evidence="1">Uncharacterized protein</fullName>
    </submittedName>
</protein>
<keyword evidence="2" id="KW-1185">Reference proteome</keyword>